<protein>
    <submittedName>
        <fullName evidence="1">Uncharacterized protein</fullName>
    </submittedName>
</protein>
<proteinExistence type="predicted"/>
<sequence>MRCRGRCFSSANGTQGNPVVHQEASQLGCTWYFCPAHRQFHAVFLFPGGPQPLCGECAVLFFDRAHHAVWVRQYDLDAVMSNSLEMVDNARADFDALLAEIEQVRQHLP</sequence>
<dbReference type="GeneID" id="68353614"/>
<evidence type="ECO:0000313" key="2">
    <source>
        <dbReference type="Proteomes" id="UP000824596"/>
    </source>
</evidence>
<accession>A0A9P8MZX3</accession>
<comment type="caution">
    <text evidence="1">The sequence shown here is derived from an EMBL/GenBank/DDBJ whole genome shotgun (WGS) entry which is preliminary data.</text>
</comment>
<organism evidence="1 2">
    <name type="scientific">Hirsutella rhossiliensis</name>
    <dbReference type="NCBI Taxonomy" id="111463"/>
    <lineage>
        <taxon>Eukaryota</taxon>
        <taxon>Fungi</taxon>
        <taxon>Dikarya</taxon>
        <taxon>Ascomycota</taxon>
        <taxon>Pezizomycotina</taxon>
        <taxon>Sordariomycetes</taxon>
        <taxon>Hypocreomycetidae</taxon>
        <taxon>Hypocreales</taxon>
        <taxon>Ophiocordycipitaceae</taxon>
        <taxon>Hirsutella</taxon>
    </lineage>
</organism>
<dbReference type="RefSeq" id="XP_044721570.1">
    <property type="nucleotide sequence ID" value="XM_044862956.1"/>
</dbReference>
<keyword evidence="2" id="KW-1185">Reference proteome</keyword>
<evidence type="ECO:0000313" key="1">
    <source>
        <dbReference type="EMBL" id="KAH0964057.1"/>
    </source>
</evidence>
<gene>
    <name evidence="1" type="ORF">HRG_04485</name>
</gene>
<dbReference type="OrthoDB" id="4923454at2759"/>
<reference evidence="1" key="1">
    <citation type="submission" date="2021-09" db="EMBL/GenBank/DDBJ databases">
        <title>A high-quality genome of the endoparasitic fungus Hirsutella rhossiliensis with a comparison of Hirsutella genomes reveals transposable elements contributing to genome size variation.</title>
        <authorList>
            <person name="Lin R."/>
            <person name="Jiao Y."/>
            <person name="Sun X."/>
            <person name="Ling J."/>
            <person name="Xie B."/>
            <person name="Cheng X."/>
        </authorList>
    </citation>
    <scope>NUCLEOTIDE SEQUENCE</scope>
    <source>
        <strain evidence="1">HR02</strain>
    </source>
</reference>
<dbReference type="AlphaFoldDB" id="A0A9P8MZX3"/>
<dbReference type="Proteomes" id="UP000824596">
    <property type="component" value="Unassembled WGS sequence"/>
</dbReference>
<dbReference type="EMBL" id="JAIZPD010000004">
    <property type="protein sequence ID" value="KAH0964057.1"/>
    <property type="molecule type" value="Genomic_DNA"/>
</dbReference>
<name>A0A9P8MZX3_9HYPO</name>